<evidence type="ECO:0000256" key="1">
    <source>
        <dbReference type="SAM" id="MobiDB-lite"/>
    </source>
</evidence>
<name>A0A8E2FCM9_9PEZI</name>
<feature type="compositionally biased region" description="Polar residues" evidence="1">
    <location>
        <begin position="22"/>
        <end position="36"/>
    </location>
</feature>
<sequence>TQRPTPRISAQKERKKRKKRTQQPSSATSPADVSNSIFFQNPNGIVPAAQPHRSWLRAKSADWHVAPSLLVVFRELDNQPVFWDLGGVAGGAWWLAGAARAGVCGRGRRGGAGVGCGCFAGCVLWD</sequence>
<evidence type="ECO:0000313" key="3">
    <source>
        <dbReference type="Proteomes" id="UP000250140"/>
    </source>
</evidence>
<dbReference type="Proteomes" id="UP000250140">
    <property type="component" value="Unassembled WGS sequence"/>
</dbReference>
<feature type="non-terminal residue" evidence="2">
    <location>
        <position position="1"/>
    </location>
</feature>
<keyword evidence="3" id="KW-1185">Reference proteome</keyword>
<accession>A0A8E2FCM9</accession>
<dbReference type="EMBL" id="KV748540">
    <property type="protein sequence ID" value="OCL14740.1"/>
    <property type="molecule type" value="Genomic_DNA"/>
</dbReference>
<proteinExistence type="predicted"/>
<reference evidence="2 3" key="1">
    <citation type="journal article" date="2016" name="Nat. Commun.">
        <title>Ectomycorrhizal ecology is imprinted in the genome of the dominant symbiotic fungus Cenococcum geophilum.</title>
        <authorList>
            <consortium name="DOE Joint Genome Institute"/>
            <person name="Peter M."/>
            <person name="Kohler A."/>
            <person name="Ohm R.A."/>
            <person name="Kuo A."/>
            <person name="Krutzmann J."/>
            <person name="Morin E."/>
            <person name="Arend M."/>
            <person name="Barry K.W."/>
            <person name="Binder M."/>
            <person name="Choi C."/>
            <person name="Clum A."/>
            <person name="Copeland A."/>
            <person name="Grisel N."/>
            <person name="Haridas S."/>
            <person name="Kipfer T."/>
            <person name="LaButti K."/>
            <person name="Lindquist E."/>
            <person name="Lipzen A."/>
            <person name="Maire R."/>
            <person name="Meier B."/>
            <person name="Mihaltcheva S."/>
            <person name="Molinier V."/>
            <person name="Murat C."/>
            <person name="Poggeler S."/>
            <person name="Quandt C.A."/>
            <person name="Sperisen C."/>
            <person name="Tritt A."/>
            <person name="Tisserant E."/>
            <person name="Crous P.W."/>
            <person name="Henrissat B."/>
            <person name="Nehls U."/>
            <person name="Egli S."/>
            <person name="Spatafora J.W."/>
            <person name="Grigoriev I.V."/>
            <person name="Martin F.M."/>
        </authorList>
    </citation>
    <scope>NUCLEOTIDE SEQUENCE [LARGE SCALE GENOMIC DNA]</scope>
    <source>
        <strain evidence="2 3">CBS 207.34</strain>
    </source>
</reference>
<evidence type="ECO:0000313" key="2">
    <source>
        <dbReference type="EMBL" id="OCL14740.1"/>
    </source>
</evidence>
<dbReference type="AlphaFoldDB" id="A0A8E2FCM9"/>
<gene>
    <name evidence="2" type="ORF">AOQ84DRAFT_358641</name>
</gene>
<organism evidence="2 3">
    <name type="scientific">Glonium stellatum</name>
    <dbReference type="NCBI Taxonomy" id="574774"/>
    <lineage>
        <taxon>Eukaryota</taxon>
        <taxon>Fungi</taxon>
        <taxon>Dikarya</taxon>
        <taxon>Ascomycota</taxon>
        <taxon>Pezizomycotina</taxon>
        <taxon>Dothideomycetes</taxon>
        <taxon>Pleosporomycetidae</taxon>
        <taxon>Gloniales</taxon>
        <taxon>Gloniaceae</taxon>
        <taxon>Glonium</taxon>
    </lineage>
</organism>
<protein>
    <submittedName>
        <fullName evidence="2">Uncharacterized protein</fullName>
    </submittedName>
</protein>
<dbReference type="OrthoDB" id="504210at2759"/>
<feature type="region of interest" description="Disordered" evidence="1">
    <location>
        <begin position="1"/>
        <end position="36"/>
    </location>
</feature>